<dbReference type="Proteomes" id="UP001234216">
    <property type="component" value="Unassembled WGS sequence"/>
</dbReference>
<evidence type="ECO:0000256" key="6">
    <source>
        <dbReference type="RuleBase" id="RU004466"/>
    </source>
</evidence>
<comment type="cofactor">
    <cofactor evidence="1">
        <name>Mg(2+)</name>
        <dbReference type="ChEBI" id="CHEBI:18420"/>
    </cofactor>
</comment>
<dbReference type="EC" id="2.5.1.10" evidence="7"/>
<dbReference type="PROSITE" id="PS00723">
    <property type="entry name" value="POLYPRENYL_SYNTHASE_1"/>
    <property type="match status" value="1"/>
</dbReference>
<comment type="caution">
    <text evidence="7">The sequence shown here is derived from an EMBL/GenBank/DDBJ whole genome shotgun (WGS) entry which is preliminary data.</text>
</comment>
<keyword evidence="5" id="KW-0460">Magnesium</keyword>
<evidence type="ECO:0000313" key="7">
    <source>
        <dbReference type="EMBL" id="MDQ0904442.1"/>
    </source>
</evidence>
<dbReference type="RefSeq" id="WP_306972034.1">
    <property type="nucleotide sequence ID" value="NZ_JAUSYQ010000001.1"/>
</dbReference>
<dbReference type="CDD" id="cd00685">
    <property type="entry name" value="Trans_IPPS_HT"/>
    <property type="match status" value="1"/>
</dbReference>
<dbReference type="EMBL" id="JAUSZV010000003">
    <property type="protein sequence ID" value="MDQ0904442.1"/>
    <property type="molecule type" value="Genomic_DNA"/>
</dbReference>
<dbReference type="PANTHER" id="PTHR12001">
    <property type="entry name" value="GERANYLGERANYL PYROPHOSPHATE SYNTHASE"/>
    <property type="match status" value="1"/>
</dbReference>
<organism evidence="7 8">
    <name type="scientific">Streptomyces canus</name>
    <dbReference type="NCBI Taxonomy" id="58343"/>
    <lineage>
        <taxon>Bacteria</taxon>
        <taxon>Bacillati</taxon>
        <taxon>Actinomycetota</taxon>
        <taxon>Actinomycetes</taxon>
        <taxon>Kitasatosporales</taxon>
        <taxon>Streptomycetaceae</taxon>
        <taxon>Streptomyces</taxon>
        <taxon>Streptomyces aurantiacus group</taxon>
    </lineage>
</organism>
<name>A0AAW8F2V3_9ACTN</name>
<dbReference type="PROSITE" id="PS00444">
    <property type="entry name" value="POLYPRENYL_SYNTHASE_2"/>
    <property type="match status" value="1"/>
</dbReference>
<dbReference type="SFLD" id="SFLDS00005">
    <property type="entry name" value="Isoprenoid_Synthase_Type_I"/>
    <property type="match status" value="1"/>
</dbReference>
<dbReference type="InterPro" id="IPR008949">
    <property type="entry name" value="Isoprenoid_synthase_dom_sf"/>
</dbReference>
<evidence type="ECO:0000256" key="2">
    <source>
        <dbReference type="ARBA" id="ARBA00006706"/>
    </source>
</evidence>
<dbReference type="GO" id="GO:0004311">
    <property type="term" value="F:geranylgeranyl diphosphate synthase activity"/>
    <property type="evidence" value="ECO:0007669"/>
    <property type="project" value="UniProtKB-EC"/>
</dbReference>
<proteinExistence type="inferred from homology"/>
<dbReference type="Pfam" id="PF00348">
    <property type="entry name" value="polyprenyl_synt"/>
    <property type="match status" value="1"/>
</dbReference>
<keyword evidence="3 6" id="KW-0808">Transferase</keyword>
<dbReference type="SUPFAM" id="SSF48576">
    <property type="entry name" value="Terpenoid synthases"/>
    <property type="match status" value="1"/>
</dbReference>
<dbReference type="EC" id="2.5.1.1" evidence="7"/>
<dbReference type="GO" id="GO:0004337">
    <property type="term" value="F:(2E,6E)-farnesyl diphosphate synthase activity"/>
    <property type="evidence" value="ECO:0007669"/>
    <property type="project" value="UniProtKB-EC"/>
</dbReference>
<protein>
    <submittedName>
        <fullName evidence="7">Geranylgeranyl diphosphate synthase type I</fullName>
        <ecNumber evidence="7">2.5.1.1</ecNumber>
        <ecNumber evidence="7">2.5.1.10</ecNumber>
        <ecNumber evidence="7">2.5.1.29</ecNumber>
    </submittedName>
</protein>
<dbReference type="PANTHER" id="PTHR12001:SF85">
    <property type="entry name" value="SHORT CHAIN ISOPRENYL DIPHOSPHATE SYNTHASE"/>
    <property type="match status" value="1"/>
</dbReference>
<evidence type="ECO:0000256" key="3">
    <source>
        <dbReference type="ARBA" id="ARBA00022679"/>
    </source>
</evidence>
<accession>A0AAW8F2V3</accession>
<evidence type="ECO:0000256" key="1">
    <source>
        <dbReference type="ARBA" id="ARBA00001946"/>
    </source>
</evidence>
<comment type="similarity">
    <text evidence="2 6">Belongs to the FPP/GGPP synthase family.</text>
</comment>
<dbReference type="AlphaFoldDB" id="A0AAW8F2V3"/>
<dbReference type="SFLD" id="SFLDG01017">
    <property type="entry name" value="Polyprenyl_Transferase_Like"/>
    <property type="match status" value="1"/>
</dbReference>
<keyword evidence="4" id="KW-0479">Metal-binding</keyword>
<evidence type="ECO:0000256" key="4">
    <source>
        <dbReference type="ARBA" id="ARBA00022723"/>
    </source>
</evidence>
<dbReference type="InterPro" id="IPR000092">
    <property type="entry name" value="Polyprenyl_synt"/>
</dbReference>
<dbReference type="GO" id="GO:0008299">
    <property type="term" value="P:isoprenoid biosynthetic process"/>
    <property type="evidence" value="ECO:0007669"/>
    <property type="project" value="InterPro"/>
</dbReference>
<evidence type="ECO:0000313" key="8">
    <source>
        <dbReference type="Proteomes" id="UP001234216"/>
    </source>
</evidence>
<sequence>MTITRPRQGAALPTDDIDAALRRFLAGRRAEAETISPAYAAAVAELERYVLRGGKRVRPAFAWLGWIGAGGDEAGAETEAVLRACAALEMFHAYGLIHDDVIDASLTRRGAPAAHVMFADHHRSRCWNGDAEQFGTGAAILVGDLAQCWADDMVRTSGLPEQAQRRVAQVWSELRTEVLCGQLLDLTAEAAGDEDIETALRVNQYKTASYTVERPLHIGAAIAGADAGLIAAYRAFGVDIGIAFQLRDDLLGVFGAPEETGKPSGDDLIQGKRTVLFTAALKFADAQDPDAAKFLRTRIGTRISGEELHTMRAIITGVGAVDHVERDIAARTDRAVAALRASGATDVAKDRLTAMAISATQRTS</sequence>
<gene>
    <name evidence="7" type="ORF">QFZ22_000427</name>
</gene>
<reference evidence="7" key="1">
    <citation type="submission" date="2023-07" db="EMBL/GenBank/DDBJ databases">
        <title>Comparative genomics of wheat-associated soil bacteria to identify genetic determinants of phenazine resistance.</title>
        <authorList>
            <person name="Mouncey N."/>
        </authorList>
    </citation>
    <scope>NUCLEOTIDE SEQUENCE</scope>
    <source>
        <strain evidence="7">V4I22</strain>
    </source>
</reference>
<dbReference type="Gene3D" id="1.10.600.10">
    <property type="entry name" value="Farnesyl Diphosphate Synthase"/>
    <property type="match status" value="1"/>
</dbReference>
<dbReference type="EC" id="2.5.1.29" evidence="7"/>
<dbReference type="GO" id="GO:0004161">
    <property type="term" value="F:dimethylallyltranstransferase activity"/>
    <property type="evidence" value="ECO:0007669"/>
    <property type="project" value="UniProtKB-EC"/>
</dbReference>
<dbReference type="InterPro" id="IPR033749">
    <property type="entry name" value="Polyprenyl_synt_CS"/>
</dbReference>
<dbReference type="GO" id="GO:0046872">
    <property type="term" value="F:metal ion binding"/>
    <property type="evidence" value="ECO:0007669"/>
    <property type="project" value="UniProtKB-KW"/>
</dbReference>
<evidence type="ECO:0000256" key="5">
    <source>
        <dbReference type="ARBA" id="ARBA00022842"/>
    </source>
</evidence>